<dbReference type="GeneID" id="20308520"/>
<dbReference type="Proteomes" id="UP000007304">
    <property type="component" value="Unassembled WGS sequence"/>
</dbReference>
<sequence length="212" mass="22853">MSSAKSHISSSAVSDNGKSDVEPPPPPGTVQEQPGVLHFGNVQQYHSGMGQPPPPYNASYKSVQQVTPWIPQTSLAHGQWTYNLPPNCSMDDGRMRIFEGQITTNIRGVETTMNYEKFLALDKDNRNALLTAGAPHSQIPPPPPPPIPIKSPTLTSPGSQSSTAQTPEPPKCMSCHLPAHLYPMHGLTVCGRCAAMDSTLAMDSRFEKKPTA</sequence>
<evidence type="ECO:0000313" key="2">
    <source>
        <dbReference type="EMBL" id="EHY55757.1"/>
    </source>
</evidence>
<dbReference type="STRING" id="858893.H6BUS0"/>
<keyword evidence="3" id="KW-1185">Reference proteome</keyword>
<protein>
    <submittedName>
        <fullName evidence="2">Uncharacterized protein</fullName>
    </submittedName>
</protein>
<feature type="compositionally biased region" description="Pro residues" evidence="1">
    <location>
        <begin position="138"/>
        <end position="149"/>
    </location>
</feature>
<dbReference type="HOGENOM" id="CLU_1337355_0_0_1"/>
<proteinExistence type="predicted"/>
<feature type="compositionally biased region" description="Low complexity" evidence="1">
    <location>
        <begin position="1"/>
        <end position="14"/>
    </location>
</feature>
<evidence type="ECO:0000256" key="1">
    <source>
        <dbReference type="SAM" id="MobiDB-lite"/>
    </source>
</evidence>
<dbReference type="VEuPathDB" id="FungiDB:HMPREF1120_03881"/>
<dbReference type="RefSeq" id="XP_009156218.1">
    <property type="nucleotide sequence ID" value="XM_009157970.1"/>
</dbReference>
<dbReference type="InParanoid" id="H6BUS0"/>
<name>H6BUS0_EXODN</name>
<feature type="region of interest" description="Disordered" evidence="1">
    <location>
        <begin position="132"/>
        <end position="170"/>
    </location>
</feature>
<gene>
    <name evidence="2" type="ORF">HMPREF1120_03881</name>
</gene>
<organism evidence="2 3">
    <name type="scientific">Exophiala dermatitidis (strain ATCC 34100 / CBS 525.76 / NIH/UT8656)</name>
    <name type="common">Black yeast</name>
    <name type="synonym">Wangiella dermatitidis</name>
    <dbReference type="NCBI Taxonomy" id="858893"/>
    <lineage>
        <taxon>Eukaryota</taxon>
        <taxon>Fungi</taxon>
        <taxon>Dikarya</taxon>
        <taxon>Ascomycota</taxon>
        <taxon>Pezizomycotina</taxon>
        <taxon>Eurotiomycetes</taxon>
        <taxon>Chaetothyriomycetidae</taxon>
        <taxon>Chaetothyriales</taxon>
        <taxon>Herpotrichiellaceae</taxon>
        <taxon>Exophiala</taxon>
    </lineage>
</organism>
<accession>H6BUS0</accession>
<dbReference type="EMBL" id="JH226132">
    <property type="protein sequence ID" value="EHY55757.1"/>
    <property type="molecule type" value="Genomic_DNA"/>
</dbReference>
<reference evidence="2" key="1">
    <citation type="submission" date="2011-07" db="EMBL/GenBank/DDBJ databases">
        <title>The Genome Sequence of Exophiala (Wangiella) dermatitidis NIH/UT8656.</title>
        <authorList>
            <consortium name="The Broad Institute Genome Sequencing Platform"/>
            <person name="Cuomo C."/>
            <person name="Wang Z."/>
            <person name="Hunicke-Smith S."/>
            <person name="Szanislo P.J."/>
            <person name="Earl A."/>
            <person name="Young S.K."/>
            <person name="Zeng Q."/>
            <person name="Gargeya S."/>
            <person name="Fitzgerald M."/>
            <person name="Haas B."/>
            <person name="Abouelleil A."/>
            <person name="Alvarado L."/>
            <person name="Arachchi H.M."/>
            <person name="Berlin A."/>
            <person name="Brown A."/>
            <person name="Chapman S.B."/>
            <person name="Chen Z."/>
            <person name="Dunbar C."/>
            <person name="Freedman E."/>
            <person name="Gearin G."/>
            <person name="Gellesch M."/>
            <person name="Goldberg J."/>
            <person name="Griggs A."/>
            <person name="Gujja S."/>
            <person name="Heiman D."/>
            <person name="Howarth C."/>
            <person name="Larson L."/>
            <person name="Lui A."/>
            <person name="MacDonald P.J.P."/>
            <person name="Montmayeur A."/>
            <person name="Murphy C."/>
            <person name="Neiman D."/>
            <person name="Pearson M."/>
            <person name="Priest M."/>
            <person name="Roberts A."/>
            <person name="Saif S."/>
            <person name="Shea T."/>
            <person name="Shenoy N."/>
            <person name="Sisk P."/>
            <person name="Stolte C."/>
            <person name="Sykes S."/>
            <person name="Wortman J."/>
            <person name="Nusbaum C."/>
            <person name="Birren B."/>
        </authorList>
    </citation>
    <scope>NUCLEOTIDE SEQUENCE</scope>
    <source>
        <strain evidence="2">NIH/UT8656</strain>
    </source>
</reference>
<evidence type="ECO:0000313" key="3">
    <source>
        <dbReference type="Proteomes" id="UP000007304"/>
    </source>
</evidence>
<feature type="compositionally biased region" description="Polar residues" evidence="1">
    <location>
        <begin position="152"/>
        <end position="166"/>
    </location>
</feature>
<feature type="region of interest" description="Disordered" evidence="1">
    <location>
        <begin position="1"/>
        <end position="35"/>
    </location>
</feature>
<dbReference type="AlphaFoldDB" id="H6BUS0"/>